<dbReference type="InterPro" id="IPR007110">
    <property type="entry name" value="Ig-like_dom"/>
</dbReference>
<comment type="subcellular location">
    <subcellularLocation>
        <location evidence="1">Cell membrane</location>
    </subcellularLocation>
</comment>
<reference evidence="11" key="2">
    <citation type="journal article" date="2023" name="BMC Genomics">
        <title>Pest status, molecular evolution, and epigenetic factors derived from the genome assembly of Frankliniella fusca, a thysanopteran phytovirus vector.</title>
        <authorList>
            <person name="Catto M.A."/>
            <person name="Labadie P.E."/>
            <person name="Jacobson A.L."/>
            <person name="Kennedy G.G."/>
            <person name="Srinivasan R."/>
            <person name="Hunt B.G."/>
        </authorList>
    </citation>
    <scope>NUCLEOTIDE SEQUENCE</scope>
    <source>
        <strain evidence="11">PL_HMW_Pooled</strain>
    </source>
</reference>
<sequence length="451" mass="49636">FGQVQPLPNEPEPEFLQPLENHTASQGRNVEFTCIVDHLGPYRVAWIKSDTKAILAIHTHLVAHNQRLGVTHNGHNTWRLHVKDVQPADNGTYMCQINTEPMRSQMGTLLVVVPPDILSNDSSETSGVAREGGSVMLRCTAVGEPEPTVSWRREDQANIVFRHEGGREKQAVRTVSGPVLQLAGVMRQDMGTYLCIATNGIPPSVSKRFQIQVHFEPLIKVSNQLVAAPIYSDVVIQCYVEASPKAMNTWWREGAAIVGGPAGAREMDKLVQGDKYIMQEIQLSDYAVLMNLTIRELSKKDFGGYVCSSVNVLGKAEGNIRLQELHLPASPSTTTSTAAPRHTHRNRNKSTSSNASKTPAHSKDPQGKQQQQQQQQQGQPHQKKKAGEEATSSTEQLGRNTQTTLTWEVTRAPPRRKPDRWNDIPGSAAPLRPGCPALVALAVLLVVPGRR</sequence>
<feature type="region of interest" description="Disordered" evidence="9">
    <location>
        <begin position="325"/>
        <end position="421"/>
    </location>
</feature>
<feature type="compositionally biased region" description="Polar residues" evidence="9">
    <location>
        <begin position="390"/>
        <end position="407"/>
    </location>
</feature>
<reference evidence="11" key="1">
    <citation type="submission" date="2021-07" db="EMBL/GenBank/DDBJ databases">
        <authorList>
            <person name="Catto M.A."/>
            <person name="Jacobson A."/>
            <person name="Kennedy G."/>
            <person name="Labadie P."/>
            <person name="Hunt B.G."/>
            <person name="Srinivasan R."/>
        </authorList>
    </citation>
    <scope>NUCLEOTIDE SEQUENCE</scope>
    <source>
        <strain evidence="11">PL_HMW_Pooled</strain>
        <tissue evidence="11">Head</tissue>
    </source>
</reference>
<dbReference type="SMART" id="SM00408">
    <property type="entry name" value="IGc2"/>
    <property type="match status" value="3"/>
</dbReference>
<dbReference type="FunFam" id="2.60.40.10:FF:000328">
    <property type="entry name" value="CLUMA_CG000981, isoform A"/>
    <property type="match status" value="1"/>
</dbReference>
<feature type="non-terminal residue" evidence="11">
    <location>
        <position position="1"/>
    </location>
</feature>
<feature type="compositionally biased region" description="Low complexity" evidence="9">
    <location>
        <begin position="328"/>
        <end position="340"/>
    </location>
</feature>
<evidence type="ECO:0000256" key="4">
    <source>
        <dbReference type="ARBA" id="ARBA00022737"/>
    </source>
</evidence>
<dbReference type="SMART" id="SM00409">
    <property type="entry name" value="IG"/>
    <property type="match status" value="3"/>
</dbReference>
<dbReference type="InterPro" id="IPR013783">
    <property type="entry name" value="Ig-like_fold"/>
</dbReference>
<evidence type="ECO:0000256" key="9">
    <source>
        <dbReference type="SAM" id="MobiDB-lite"/>
    </source>
</evidence>
<dbReference type="Pfam" id="PF07679">
    <property type="entry name" value="I-set"/>
    <property type="match status" value="1"/>
</dbReference>
<evidence type="ECO:0000256" key="1">
    <source>
        <dbReference type="ARBA" id="ARBA00004236"/>
    </source>
</evidence>
<keyword evidence="4" id="KW-0677">Repeat</keyword>
<keyword evidence="5" id="KW-0472">Membrane</keyword>
<feature type="compositionally biased region" description="Polar residues" evidence="9">
    <location>
        <begin position="349"/>
        <end position="359"/>
    </location>
</feature>
<dbReference type="PANTHER" id="PTHR12231">
    <property type="entry name" value="CTX-RELATED TYPE I TRANSMEMBRANE PROTEIN"/>
    <property type="match status" value="1"/>
</dbReference>
<dbReference type="GO" id="GO:0005886">
    <property type="term" value="C:plasma membrane"/>
    <property type="evidence" value="ECO:0007669"/>
    <property type="project" value="UniProtKB-SubCell"/>
</dbReference>
<comment type="caution">
    <text evidence="11">The sequence shown here is derived from an EMBL/GenBank/DDBJ whole genome shotgun (WGS) entry which is preliminary data.</text>
</comment>
<keyword evidence="3" id="KW-0732">Signal</keyword>
<keyword evidence="6" id="KW-1015">Disulfide bond</keyword>
<dbReference type="SUPFAM" id="SSF48726">
    <property type="entry name" value="Immunoglobulin"/>
    <property type="match status" value="3"/>
</dbReference>
<dbReference type="PANTHER" id="PTHR12231:SF265">
    <property type="entry name" value="DPR-INTERACTING PROTEIN LAMBDA"/>
    <property type="match status" value="1"/>
</dbReference>
<evidence type="ECO:0000256" key="7">
    <source>
        <dbReference type="ARBA" id="ARBA00023180"/>
    </source>
</evidence>
<dbReference type="Proteomes" id="UP001219518">
    <property type="component" value="Unassembled WGS sequence"/>
</dbReference>
<dbReference type="InterPro" id="IPR013098">
    <property type="entry name" value="Ig_I-set"/>
</dbReference>
<dbReference type="Pfam" id="PF13927">
    <property type="entry name" value="Ig_3"/>
    <property type="match status" value="1"/>
</dbReference>
<evidence type="ECO:0000256" key="6">
    <source>
        <dbReference type="ARBA" id="ARBA00023157"/>
    </source>
</evidence>
<dbReference type="PROSITE" id="PS50835">
    <property type="entry name" value="IG_LIKE"/>
    <property type="match status" value="3"/>
</dbReference>
<dbReference type="Gene3D" id="2.60.40.10">
    <property type="entry name" value="Immunoglobulins"/>
    <property type="match status" value="3"/>
</dbReference>
<evidence type="ECO:0000256" key="5">
    <source>
        <dbReference type="ARBA" id="ARBA00023136"/>
    </source>
</evidence>
<dbReference type="InterPro" id="IPR003599">
    <property type="entry name" value="Ig_sub"/>
</dbReference>
<dbReference type="CDD" id="cd00096">
    <property type="entry name" value="Ig"/>
    <property type="match status" value="1"/>
</dbReference>
<feature type="domain" description="Ig-like" evidence="10">
    <location>
        <begin position="217"/>
        <end position="326"/>
    </location>
</feature>
<dbReference type="InterPro" id="IPR003598">
    <property type="entry name" value="Ig_sub2"/>
</dbReference>
<organism evidence="11 12">
    <name type="scientific">Frankliniella fusca</name>
    <dbReference type="NCBI Taxonomy" id="407009"/>
    <lineage>
        <taxon>Eukaryota</taxon>
        <taxon>Metazoa</taxon>
        <taxon>Ecdysozoa</taxon>
        <taxon>Arthropoda</taxon>
        <taxon>Hexapoda</taxon>
        <taxon>Insecta</taxon>
        <taxon>Pterygota</taxon>
        <taxon>Neoptera</taxon>
        <taxon>Paraneoptera</taxon>
        <taxon>Thysanoptera</taxon>
        <taxon>Terebrantia</taxon>
        <taxon>Thripoidea</taxon>
        <taxon>Thripidae</taxon>
        <taxon>Frankliniella</taxon>
    </lineage>
</organism>
<accession>A0AAE1H9V4</accession>
<evidence type="ECO:0000259" key="10">
    <source>
        <dbReference type="PROSITE" id="PS50835"/>
    </source>
</evidence>
<gene>
    <name evidence="11" type="ORF">KUF71_006914</name>
</gene>
<dbReference type="InterPro" id="IPR051170">
    <property type="entry name" value="Neural/epithelial_adhesion"/>
</dbReference>
<evidence type="ECO:0000256" key="8">
    <source>
        <dbReference type="ARBA" id="ARBA00023319"/>
    </source>
</evidence>
<evidence type="ECO:0000256" key="2">
    <source>
        <dbReference type="ARBA" id="ARBA00022475"/>
    </source>
</evidence>
<evidence type="ECO:0000256" key="3">
    <source>
        <dbReference type="ARBA" id="ARBA00022729"/>
    </source>
</evidence>
<keyword evidence="7" id="KW-0325">Glycoprotein</keyword>
<feature type="domain" description="Ig-like" evidence="10">
    <location>
        <begin position="115"/>
        <end position="206"/>
    </location>
</feature>
<proteinExistence type="predicted"/>
<name>A0AAE1H9V4_9NEOP</name>
<keyword evidence="12" id="KW-1185">Reference proteome</keyword>
<dbReference type="InterPro" id="IPR036179">
    <property type="entry name" value="Ig-like_dom_sf"/>
</dbReference>
<keyword evidence="2" id="KW-1003">Cell membrane</keyword>
<dbReference type="EMBL" id="JAHWGI010000723">
    <property type="protein sequence ID" value="KAK3917383.1"/>
    <property type="molecule type" value="Genomic_DNA"/>
</dbReference>
<evidence type="ECO:0000313" key="12">
    <source>
        <dbReference type="Proteomes" id="UP001219518"/>
    </source>
</evidence>
<feature type="domain" description="Ig-like" evidence="10">
    <location>
        <begin position="13"/>
        <end position="98"/>
    </location>
</feature>
<dbReference type="AlphaFoldDB" id="A0AAE1H9V4"/>
<dbReference type="GO" id="GO:0043005">
    <property type="term" value="C:neuron projection"/>
    <property type="evidence" value="ECO:0007669"/>
    <property type="project" value="TreeGrafter"/>
</dbReference>
<protein>
    <submittedName>
        <fullName evidence="11">Lachesin</fullName>
    </submittedName>
</protein>
<evidence type="ECO:0000313" key="11">
    <source>
        <dbReference type="EMBL" id="KAK3917383.1"/>
    </source>
</evidence>
<feature type="compositionally biased region" description="Low complexity" evidence="9">
    <location>
        <begin position="367"/>
        <end position="380"/>
    </location>
</feature>
<keyword evidence="8" id="KW-0393">Immunoglobulin domain</keyword>